<protein>
    <submittedName>
        <fullName evidence="1">Uncharacterized protein</fullName>
    </submittedName>
</protein>
<gene>
    <name evidence="1" type="ORF">Sradi_0720400</name>
</gene>
<comment type="caution">
    <text evidence="1">The sequence shown here is derived from an EMBL/GenBank/DDBJ whole genome shotgun (WGS) entry which is preliminary data.</text>
</comment>
<dbReference type="EMBL" id="JACGWJ010000003">
    <property type="protein sequence ID" value="KAL0430944.1"/>
    <property type="molecule type" value="Genomic_DNA"/>
</dbReference>
<reference evidence="1" key="1">
    <citation type="submission" date="2020-06" db="EMBL/GenBank/DDBJ databases">
        <authorList>
            <person name="Li T."/>
            <person name="Hu X."/>
            <person name="Zhang T."/>
            <person name="Song X."/>
            <person name="Zhang H."/>
            <person name="Dai N."/>
            <person name="Sheng W."/>
            <person name="Hou X."/>
            <person name="Wei L."/>
        </authorList>
    </citation>
    <scope>NUCLEOTIDE SEQUENCE</scope>
    <source>
        <strain evidence="1">G02</strain>
        <tissue evidence="1">Leaf</tissue>
    </source>
</reference>
<accession>A0AAW2VMD5</accession>
<sequence>MEALVRSAASSRSPSRRSLRIRLWRLRWAVTYFGKAKERRGGLGDRQAVARQTAKGEVLSGFW</sequence>
<organism evidence="1">
    <name type="scientific">Sesamum radiatum</name>
    <name type="common">Black benniseed</name>
    <dbReference type="NCBI Taxonomy" id="300843"/>
    <lineage>
        <taxon>Eukaryota</taxon>
        <taxon>Viridiplantae</taxon>
        <taxon>Streptophyta</taxon>
        <taxon>Embryophyta</taxon>
        <taxon>Tracheophyta</taxon>
        <taxon>Spermatophyta</taxon>
        <taxon>Magnoliopsida</taxon>
        <taxon>eudicotyledons</taxon>
        <taxon>Gunneridae</taxon>
        <taxon>Pentapetalae</taxon>
        <taxon>asterids</taxon>
        <taxon>lamiids</taxon>
        <taxon>Lamiales</taxon>
        <taxon>Pedaliaceae</taxon>
        <taxon>Sesamum</taxon>
    </lineage>
</organism>
<reference evidence="1" key="2">
    <citation type="journal article" date="2024" name="Plant">
        <title>Genomic evolution and insights into agronomic trait innovations of Sesamum species.</title>
        <authorList>
            <person name="Miao H."/>
            <person name="Wang L."/>
            <person name="Qu L."/>
            <person name="Liu H."/>
            <person name="Sun Y."/>
            <person name="Le M."/>
            <person name="Wang Q."/>
            <person name="Wei S."/>
            <person name="Zheng Y."/>
            <person name="Lin W."/>
            <person name="Duan Y."/>
            <person name="Cao H."/>
            <person name="Xiong S."/>
            <person name="Wang X."/>
            <person name="Wei L."/>
            <person name="Li C."/>
            <person name="Ma Q."/>
            <person name="Ju M."/>
            <person name="Zhao R."/>
            <person name="Li G."/>
            <person name="Mu C."/>
            <person name="Tian Q."/>
            <person name="Mei H."/>
            <person name="Zhang T."/>
            <person name="Gao T."/>
            <person name="Zhang H."/>
        </authorList>
    </citation>
    <scope>NUCLEOTIDE SEQUENCE</scope>
    <source>
        <strain evidence="1">G02</strain>
    </source>
</reference>
<name>A0AAW2VMD5_SESRA</name>
<dbReference type="AlphaFoldDB" id="A0AAW2VMD5"/>
<evidence type="ECO:0000313" key="1">
    <source>
        <dbReference type="EMBL" id="KAL0430944.1"/>
    </source>
</evidence>
<proteinExistence type="predicted"/>